<dbReference type="AlphaFoldDB" id="A0AAW2YSX9"/>
<evidence type="ECO:0000313" key="5">
    <source>
        <dbReference type="Proteomes" id="UP001431209"/>
    </source>
</evidence>
<dbReference type="InterPro" id="IPR050498">
    <property type="entry name" value="Ycf3"/>
</dbReference>
<evidence type="ECO:0000256" key="1">
    <source>
        <dbReference type="ARBA" id="ARBA00022737"/>
    </source>
</evidence>
<protein>
    <recommendedName>
        <fullName evidence="6">Tetratricopeptide repeat protein</fullName>
    </recommendedName>
</protein>
<dbReference type="Proteomes" id="UP001431209">
    <property type="component" value="Unassembled WGS sequence"/>
</dbReference>
<proteinExistence type="predicted"/>
<keyword evidence="5" id="KW-1185">Reference proteome</keyword>
<dbReference type="PANTHER" id="PTHR44858">
    <property type="entry name" value="TETRATRICOPEPTIDE REPEAT PROTEIN 6"/>
    <property type="match status" value="1"/>
</dbReference>
<sequence>MIQQGSLQALNGQEQHYISMMDEFDVERALKNMNKASKVISAVQKLFPNYFMVYYKLALYYKQMGDSLNALRNLRIASHLCITAAERDSQENKYWESILYAFECSSSGQMDVAEIYYKKAIDILPNRMEAYFRYGLALGSQKKYQEAIPMFEKAKTCVEEECESTEPTPCSCESSSAAYKLALCAENIGWSLAHQEKDEEAIVYYDEAVRIYPNFVLFYENRFYANKTRSKFQDAIDDCQAAIDLTEDVKLKARLMCMAATVYAQVQRHELACKTCLTALELDPTLHNAYFELVALPPYLNNFEMSLELMNVGLSKIEDFNSRYWLLYRRAHIFENLGRLTEAEADKKAMKKILRLANDRID</sequence>
<keyword evidence="1" id="KW-0677">Repeat</keyword>
<evidence type="ECO:0000256" key="2">
    <source>
        <dbReference type="ARBA" id="ARBA00022803"/>
    </source>
</evidence>
<organism evidence="4 5">
    <name type="scientific">Acrasis kona</name>
    <dbReference type="NCBI Taxonomy" id="1008807"/>
    <lineage>
        <taxon>Eukaryota</taxon>
        <taxon>Discoba</taxon>
        <taxon>Heterolobosea</taxon>
        <taxon>Tetramitia</taxon>
        <taxon>Eutetramitia</taxon>
        <taxon>Acrasidae</taxon>
        <taxon>Acrasis</taxon>
    </lineage>
</organism>
<name>A0AAW2YSX9_9EUKA</name>
<dbReference type="EMBL" id="JAOPGA020000605">
    <property type="protein sequence ID" value="KAL0479895.1"/>
    <property type="molecule type" value="Genomic_DNA"/>
</dbReference>
<dbReference type="SUPFAM" id="SSF48452">
    <property type="entry name" value="TPR-like"/>
    <property type="match status" value="3"/>
</dbReference>
<evidence type="ECO:0000313" key="4">
    <source>
        <dbReference type="EMBL" id="KAL0479895.1"/>
    </source>
</evidence>
<evidence type="ECO:0000256" key="3">
    <source>
        <dbReference type="PROSITE-ProRule" id="PRU00339"/>
    </source>
</evidence>
<comment type="caution">
    <text evidence="4">The sequence shown here is derived from an EMBL/GenBank/DDBJ whole genome shotgun (WGS) entry which is preliminary data.</text>
</comment>
<gene>
    <name evidence="4" type="ORF">AKO1_007365</name>
</gene>
<dbReference type="Pfam" id="PF13181">
    <property type="entry name" value="TPR_8"/>
    <property type="match status" value="2"/>
</dbReference>
<dbReference type="SMART" id="SM00028">
    <property type="entry name" value="TPR"/>
    <property type="match status" value="6"/>
</dbReference>
<feature type="repeat" description="TPR" evidence="3">
    <location>
        <begin position="128"/>
        <end position="161"/>
    </location>
</feature>
<dbReference type="PROSITE" id="PS50005">
    <property type="entry name" value="TPR"/>
    <property type="match status" value="1"/>
</dbReference>
<evidence type="ECO:0008006" key="6">
    <source>
        <dbReference type="Google" id="ProtNLM"/>
    </source>
</evidence>
<dbReference type="PANTHER" id="PTHR44858:SF1">
    <property type="entry name" value="UDP-N-ACETYLGLUCOSAMINE--PEPTIDE N-ACETYLGLUCOSAMINYLTRANSFERASE SPINDLY-RELATED"/>
    <property type="match status" value="1"/>
</dbReference>
<dbReference type="InterPro" id="IPR011990">
    <property type="entry name" value="TPR-like_helical_dom_sf"/>
</dbReference>
<dbReference type="InterPro" id="IPR019734">
    <property type="entry name" value="TPR_rpt"/>
</dbReference>
<accession>A0AAW2YSX9</accession>
<keyword evidence="2 3" id="KW-0802">TPR repeat</keyword>
<dbReference type="Gene3D" id="1.25.40.10">
    <property type="entry name" value="Tetratricopeptide repeat domain"/>
    <property type="match status" value="3"/>
</dbReference>
<dbReference type="Pfam" id="PF13374">
    <property type="entry name" value="TPR_10"/>
    <property type="match status" value="1"/>
</dbReference>
<reference evidence="4 5" key="1">
    <citation type="submission" date="2024-03" db="EMBL/GenBank/DDBJ databases">
        <title>The Acrasis kona genome and developmental transcriptomes reveal deep origins of eukaryotic multicellular pathways.</title>
        <authorList>
            <person name="Sheikh S."/>
            <person name="Fu C.-J."/>
            <person name="Brown M.W."/>
            <person name="Baldauf S.L."/>
        </authorList>
    </citation>
    <scope>NUCLEOTIDE SEQUENCE [LARGE SCALE GENOMIC DNA]</scope>
    <source>
        <strain evidence="4 5">ATCC MYA-3509</strain>
    </source>
</reference>